<dbReference type="EMBL" id="GBXM01088056">
    <property type="protein sequence ID" value="JAH20521.1"/>
    <property type="molecule type" value="Transcribed_RNA"/>
</dbReference>
<proteinExistence type="predicted"/>
<sequence>MFDLQLLQDLCKQMGEIRTLITLYHFWDSNDGDKLGQSLYHPPSCNCAERVGSRIPCLTHHN</sequence>
<protein>
    <submittedName>
        <fullName evidence="1">Uncharacterized protein</fullName>
    </submittedName>
</protein>
<name>A0A0E9QU75_ANGAN</name>
<evidence type="ECO:0000313" key="1">
    <source>
        <dbReference type="EMBL" id="JAH20521.1"/>
    </source>
</evidence>
<accession>A0A0E9QU75</accession>
<reference evidence="1" key="2">
    <citation type="journal article" date="2015" name="Fish Shellfish Immunol.">
        <title>Early steps in the European eel (Anguilla anguilla)-Vibrio vulnificus interaction in the gills: Role of the RtxA13 toxin.</title>
        <authorList>
            <person name="Callol A."/>
            <person name="Pajuelo D."/>
            <person name="Ebbesson L."/>
            <person name="Teles M."/>
            <person name="MacKenzie S."/>
            <person name="Amaro C."/>
        </authorList>
    </citation>
    <scope>NUCLEOTIDE SEQUENCE</scope>
</reference>
<reference evidence="1" key="1">
    <citation type="submission" date="2014-11" db="EMBL/GenBank/DDBJ databases">
        <authorList>
            <person name="Amaro Gonzalez C."/>
        </authorList>
    </citation>
    <scope>NUCLEOTIDE SEQUENCE</scope>
</reference>
<organism evidence="1">
    <name type="scientific">Anguilla anguilla</name>
    <name type="common">European freshwater eel</name>
    <name type="synonym">Muraena anguilla</name>
    <dbReference type="NCBI Taxonomy" id="7936"/>
    <lineage>
        <taxon>Eukaryota</taxon>
        <taxon>Metazoa</taxon>
        <taxon>Chordata</taxon>
        <taxon>Craniata</taxon>
        <taxon>Vertebrata</taxon>
        <taxon>Euteleostomi</taxon>
        <taxon>Actinopterygii</taxon>
        <taxon>Neopterygii</taxon>
        <taxon>Teleostei</taxon>
        <taxon>Anguilliformes</taxon>
        <taxon>Anguillidae</taxon>
        <taxon>Anguilla</taxon>
    </lineage>
</organism>
<dbReference type="AlphaFoldDB" id="A0A0E9QU75"/>